<accession>A0ABM3M8S4</accession>
<proteinExistence type="predicted"/>
<evidence type="ECO:0000256" key="1">
    <source>
        <dbReference type="SAM" id="MobiDB-lite"/>
    </source>
</evidence>
<feature type="region of interest" description="Disordered" evidence="1">
    <location>
        <begin position="69"/>
        <end position="164"/>
    </location>
</feature>
<name>A0ABM3M8S4_BICAN</name>
<dbReference type="RefSeq" id="XP_052747535.1">
    <property type="nucleotide sequence ID" value="XM_052891575.1"/>
</dbReference>
<reference evidence="3" key="1">
    <citation type="submission" date="2025-08" db="UniProtKB">
        <authorList>
            <consortium name="RefSeq"/>
        </authorList>
    </citation>
    <scope>IDENTIFICATION</scope>
</reference>
<feature type="compositionally biased region" description="Polar residues" evidence="1">
    <location>
        <begin position="69"/>
        <end position="82"/>
    </location>
</feature>
<evidence type="ECO:0000313" key="3">
    <source>
        <dbReference type="RefSeq" id="XP_052747535.1"/>
    </source>
</evidence>
<feature type="compositionally biased region" description="Low complexity" evidence="1">
    <location>
        <begin position="83"/>
        <end position="164"/>
    </location>
</feature>
<sequence>MNPPTPRSPLPPYREYYEWFGSTPVLVRRPLLPAASTRVPSCSCTCGSNTHYGNDDYWRSLLSIYGPTSTKSTTKQAPTTIRSTAIQAPTTTTSTTTQASTSTTSTTTQAPTSTTSTTTQAPTTSTSTTTQAPTTSTSTTTQAPTSTTSTTTQAPTSTTSTTTQAPTITSTVNITTLSSAELVDYYYLEHYPWAASLLNANADALTVLGENGEKVNLKLTTKYGTVLEVKRTPKCDDKGTNKFGHKLKCVYISRCEDAASISEDYQKNYCVIVTSYQEYYEWFGSTPVLVRRPLLPAANTRLPSCSCTCDSNTHYGNDDYWRSLLSKYGPTTTSTSSTTSTTTRPSTINTTTTTQTPTTSTSTTTQAPTTSTTTTTTGPTTNSTTSTTTQAPPTVSISDYYLEDFPWVASLLNASANALTVLGSNGEKLNLKITKNPAPLSDIRKEYVCHHMGKNKDGYKFTCVYINRCTEAKSITPDDYQKLYCAVDDGYAGICCIDPEISIYDYEYEEE</sequence>
<protein>
    <submittedName>
        <fullName evidence="3">Integumentary mucin C.1-like</fullName>
    </submittedName>
</protein>
<feature type="region of interest" description="Disordered" evidence="1">
    <location>
        <begin position="331"/>
        <end position="390"/>
    </location>
</feature>
<organism evidence="2 3">
    <name type="scientific">Bicyclus anynana</name>
    <name type="common">Squinting bush brown butterfly</name>
    <dbReference type="NCBI Taxonomy" id="110368"/>
    <lineage>
        <taxon>Eukaryota</taxon>
        <taxon>Metazoa</taxon>
        <taxon>Ecdysozoa</taxon>
        <taxon>Arthropoda</taxon>
        <taxon>Hexapoda</taxon>
        <taxon>Insecta</taxon>
        <taxon>Pterygota</taxon>
        <taxon>Neoptera</taxon>
        <taxon>Endopterygota</taxon>
        <taxon>Lepidoptera</taxon>
        <taxon>Glossata</taxon>
        <taxon>Ditrysia</taxon>
        <taxon>Papilionoidea</taxon>
        <taxon>Nymphalidae</taxon>
        <taxon>Satyrinae</taxon>
        <taxon>Satyrini</taxon>
        <taxon>Mycalesina</taxon>
        <taxon>Bicyclus</taxon>
    </lineage>
</organism>
<dbReference type="GeneID" id="112058467"/>
<evidence type="ECO:0000313" key="2">
    <source>
        <dbReference type="Proteomes" id="UP001652582"/>
    </source>
</evidence>
<keyword evidence="2" id="KW-1185">Reference proteome</keyword>
<gene>
    <name evidence="3" type="primary">LOC112058467</name>
</gene>
<dbReference type="Proteomes" id="UP001652582">
    <property type="component" value="Chromosome 4"/>
</dbReference>